<evidence type="ECO:0000313" key="2">
    <source>
        <dbReference type="Ensembl" id="ENSCAFP00040031758.1"/>
    </source>
</evidence>
<evidence type="ECO:0000313" key="3">
    <source>
        <dbReference type="Proteomes" id="UP000694542"/>
    </source>
</evidence>
<sequence length="60" mass="7311">MTPLSEQEMNAHLAEESRKYQNEFNTNVAMAEIYKYAKRYRTQLLYIKKKKKKKLITRQL</sequence>
<reference evidence="2" key="1">
    <citation type="submission" date="2018-10" db="EMBL/GenBank/DDBJ databases">
        <title>De novo assembly of a Great Dane genome.</title>
        <authorList>
            <person name="Kidd J.M."/>
            <person name="Pendleton A.L."/>
            <person name="Shen F."/>
            <person name="Emery S."/>
        </authorList>
    </citation>
    <scope>NUCLEOTIDE SEQUENCE [LARGE SCALE GENOMIC DNA]</scope>
    <source>
        <strain evidence="2">Great Dane</strain>
    </source>
</reference>
<dbReference type="InterPro" id="IPR013548">
    <property type="entry name" value="Plexin_cytoplasmic_RasGAP_dom"/>
</dbReference>
<protein>
    <recommendedName>
        <fullName evidence="1">Plexin cytoplasmic RasGAP domain-containing protein</fullName>
    </recommendedName>
</protein>
<proteinExistence type="predicted"/>
<dbReference type="GO" id="GO:0017154">
    <property type="term" value="F:semaphorin receptor activity"/>
    <property type="evidence" value="ECO:0007669"/>
    <property type="project" value="InterPro"/>
</dbReference>
<dbReference type="InterPro" id="IPR008936">
    <property type="entry name" value="Rho_GTPase_activation_prot"/>
</dbReference>
<dbReference type="AlphaFoldDB" id="A0A8C0TA54"/>
<evidence type="ECO:0000259" key="1">
    <source>
        <dbReference type="Pfam" id="PF08337"/>
    </source>
</evidence>
<feature type="domain" description="Plexin cytoplasmic RasGAP" evidence="1">
    <location>
        <begin position="1"/>
        <end position="44"/>
    </location>
</feature>
<name>A0A8C0TA54_CANLF</name>
<accession>A0A8C0TA54</accession>
<dbReference type="PANTHER" id="PTHR22625">
    <property type="entry name" value="PLEXIN"/>
    <property type="match status" value="1"/>
</dbReference>
<dbReference type="PANTHER" id="PTHR22625:SF7">
    <property type="entry name" value="PLEXIN-D1"/>
    <property type="match status" value="1"/>
</dbReference>
<dbReference type="InterPro" id="IPR031148">
    <property type="entry name" value="Plexin"/>
</dbReference>
<reference evidence="2" key="2">
    <citation type="submission" date="2025-08" db="UniProtKB">
        <authorList>
            <consortium name="Ensembl"/>
        </authorList>
    </citation>
    <scope>IDENTIFICATION</scope>
</reference>
<dbReference type="Proteomes" id="UP000694542">
    <property type="component" value="Chromosome 20"/>
</dbReference>
<dbReference type="Pfam" id="PF08337">
    <property type="entry name" value="Plexin_cytopl"/>
    <property type="match status" value="1"/>
</dbReference>
<dbReference type="Ensembl" id="ENSCAFT00040036474.1">
    <property type="protein sequence ID" value="ENSCAFP00040031758.1"/>
    <property type="gene ID" value="ENSCAFG00040019729.1"/>
</dbReference>
<dbReference type="Gene3D" id="1.10.506.10">
    <property type="entry name" value="GTPase Activation - p120gap, domain 1"/>
    <property type="match status" value="1"/>
</dbReference>
<organism evidence="2 3">
    <name type="scientific">Canis lupus familiaris</name>
    <name type="common">Dog</name>
    <name type="synonym">Canis familiaris</name>
    <dbReference type="NCBI Taxonomy" id="9615"/>
    <lineage>
        <taxon>Eukaryota</taxon>
        <taxon>Metazoa</taxon>
        <taxon>Chordata</taxon>
        <taxon>Craniata</taxon>
        <taxon>Vertebrata</taxon>
        <taxon>Euteleostomi</taxon>
        <taxon>Mammalia</taxon>
        <taxon>Eutheria</taxon>
        <taxon>Laurasiatheria</taxon>
        <taxon>Carnivora</taxon>
        <taxon>Caniformia</taxon>
        <taxon>Canidae</taxon>
        <taxon>Canis</taxon>
    </lineage>
</organism>